<evidence type="ECO:0000256" key="3">
    <source>
        <dbReference type="ARBA" id="ARBA00022989"/>
    </source>
</evidence>
<proteinExistence type="predicted"/>
<dbReference type="InterPro" id="IPR006514">
    <property type="entry name" value="IRX15/GXM/AGM"/>
</dbReference>
<comment type="subcellular location">
    <subcellularLocation>
        <location evidence="1">Golgi apparatus membrane</location>
        <topology evidence="1">Single-pass membrane protein</topology>
    </subcellularLocation>
</comment>
<feature type="signal peptide" evidence="5">
    <location>
        <begin position="1"/>
        <end position="21"/>
    </location>
</feature>
<reference evidence="6 7" key="1">
    <citation type="journal article" date="2023" name="Life. Sci Alliance">
        <title>Evolutionary insights into 3D genome organization and epigenetic landscape of Vigna mungo.</title>
        <authorList>
            <person name="Junaid A."/>
            <person name="Singh B."/>
            <person name="Bhatia S."/>
        </authorList>
    </citation>
    <scope>NUCLEOTIDE SEQUENCE [LARGE SCALE GENOMIC DNA]</scope>
    <source>
        <strain evidence="6">Urdbean</strain>
    </source>
</reference>
<evidence type="ECO:0000313" key="7">
    <source>
        <dbReference type="Proteomes" id="UP001374535"/>
    </source>
</evidence>
<feature type="chain" id="PRO_5042815402" description="Polysaccharide biosynthesis domain-containing protein" evidence="5">
    <location>
        <begin position="22"/>
        <end position="320"/>
    </location>
</feature>
<keyword evidence="3" id="KW-1133">Transmembrane helix</keyword>
<evidence type="ECO:0000256" key="2">
    <source>
        <dbReference type="ARBA" id="ARBA00022692"/>
    </source>
</evidence>
<dbReference type="AlphaFoldDB" id="A0AAQ3NV22"/>
<evidence type="ECO:0000313" key="6">
    <source>
        <dbReference type="EMBL" id="WVZ16385.1"/>
    </source>
</evidence>
<dbReference type="GO" id="GO:0000139">
    <property type="term" value="C:Golgi membrane"/>
    <property type="evidence" value="ECO:0007669"/>
    <property type="project" value="UniProtKB-SubCell"/>
</dbReference>
<keyword evidence="5" id="KW-0732">Signal</keyword>
<accession>A0AAQ3NV22</accession>
<keyword evidence="4" id="KW-0472">Membrane</keyword>
<gene>
    <name evidence="6" type="ORF">V8G54_009367</name>
</gene>
<sequence length="320" mass="36243">MALRGTSLPLSVILLAKLVLKQQFYVEGANIIAIHNNLFHPVVDACENLKGASVFGGDDQVKHDLSVGGRVEDGLVGVVVHEVSIVREGDGAEATVLKDAPLLRAHTVHYRTKLREADQFLSSYRSEPACSPITARLRGNERCKLTLQNLPDEGYFAEAPGRMAAICSAAVMARDRKGSGMTHVFLHDVDRKVEKVYAEEFHCRTQLMKGVGRLWRFEIPPGLITLVMKRVSGILKKSETWHDSCDKRWPRRLLKLTEENTNFIIVDDSGRERYDCKKGKREEMVEYRKQLLSDFNWTKPVPSTEPKLLGFYFWHPIITK</sequence>
<dbReference type="GO" id="GO:0045492">
    <property type="term" value="P:xylan biosynthetic process"/>
    <property type="evidence" value="ECO:0007669"/>
    <property type="project" value="InterPro"/>
</dbReference>
<dbReference type="EMBL" id="CP144698">
    <property type="protein sequence ID" value="WVZ16385.1"/>
    <property type="molecule type" value="Genomic_DNA"/>
</dbReference>
<dbReference type="Proteomes" id="UP001374535">
    <property type="component" value="Chromosome 3"/>
</dbReference>
<name>A0AAQ3NV22_VIGMU</name>
<keyword evidence="7" id="KW-1185">Reference proteome</keyword>
<dbReference type="PANTHER" id="PTHR31444">
    <property type="entry name" value="OS11G0490100 PROTEIN"/>
    <property type="match status" value="1"/>
</dbReference>
<keyword evidence="2" id="KW-0812">Transmembrane</keyword>
<protein>
    <recommendedName>
        <fullName evidence="8">Polysaccharide biosynthesis domain-containing protein</fullName>
    </recommendedName>
</protein>
<evidence type="ECO:0008006" key="8">
    <source>
        <dbReference type="Google" id="ProtNLM"/>
    </source>
</evidence>
<evidence type="ECO:0000256" key="1">
    <source>
        <dbReference type="ARBA" id="ARBA00004194"/>
    </source>
</evidence>
<dbReference type="Pfam" id="PF21729">
    <property type="entry name" value="IRX15_IRX15L_GXM"/>
    <property type="match status" value="1"/>
</dbReference>
<evidence type="ECO:0000256" key="5">
    <source>
        <dbReference type="SAM" id="SignalP"/>
    </source>
</evidence>
<evidence type="ECO:0000256" key="4">
    <source>
        <dbReference type="ARBA" id="ARBA00023136"/>
    </source>
</evidence>
<organism evidence="6 7">
    <name type="scientific">Vigna mungo</name>
    <name type="common">Black gram</name>
    <name type="synonym">Phaseolus mungo</name>
    <dbReference type="NCBI Taxonomy" id="3915"/>
    <lineage>
        <taxon>Eukaryota</taxon>
        <taxon>Viridiplantae</taxon>
        <taxon>Streptophyta</taxon>
        <taxon>Embryophyta</taxon>
        <taxon>Tracheophyta</taxon>
        <taxon>Spermatophyta</taxon>
        <taxon>Magnoliopsida</taxon>
        <taxon>eudicotyledons</taxon>
        <taxon>Gunneridae</taxon>
        <taxon>Pentapetalae</taxon>
        <taxon>rosids</taxon>
        <taxon>fabids</taxon>
        <taxon>Fabales</taxon>
        <taxon>Fabaceae</taxon>
        <taxon>Papilionoideae</taxon>
        <taxon>50 kb inversion clade</taxon>
        <taxon>NPAAA clade</taxon>
        <taxon>indigoferoid/millettioid clade</taxon>
        <taxon>Phaseoleae</taxon>
        <taxon>Vigna</taxon>
    </lineage>
</organism>